<organism evidence="1 2">
    <name type="scientific">Aliiglaciecola litoralis</name>
    <dbReference type="NCBI Taxonomy" id="582857"/>
    <lineage>
        <taxon>Bacteria</taxon>
        <taxon>Pseudomonadati</taxon>
        <taxon>Pseudomonadota</taxon>
        <taxon>Gammaproteobacteria</taxon>
        <taxon>Alteromonadales</taxon>
        <taxon>Alteromonadaceae</taxon>
        <taxon>Aliiglaciecola</taxon>
    </lineage>
</organism>
<gene>
    <name evidence="1" type="ORF">GCM10009114_20200</name>
</gene>
<evidence type="ECO:0000313" key="1">
    <source>
        <dbReference type="EMBL" id="GAA0856827.1"/>
    </source>
</evidence>
<sequence>MSVYTRIEHFKKCIEALKKSDLAESTDLYIYSDAASVSEHKEQVELVRSYANSITGFRKVYVIEREENLGGVRNALSAIYEMMERFSRIIFLEDDIVTAPGFLPFMNEALNFYENDQRVLSIVGYCPPIDIPDDLVADTFCMPRYSGWGSGIFSRTLEALKTKIDPQEFEKIEDQELFKKCGPDVLRMVLKEVGGTLDAADVRCMYRQAIDGTMTIYPKKSLVQNIGHDGTGYHCGNTSRFHHDSLWDKENGFKFDSTLFLDERILKANYEFRSFGKPIN</sequence>
<accession>A0ABP3WV06</accession>
<dbReference type="Gene3D" id="3.90.550.10">
    <property type="entry name" value="Spore Coat Polysaccharide Biosynthesis Protein SpsA, Chain A"/>
    <property type="match status" value="1"/>
</dbReference>
<evidence type="ECO:0008006" key="3">
    <source>
        <dbReference type="Google" id="ProtNLM"/>
    </source>
</evidence>
<reference evidence="2" key="1">
    <citation type="journal article" date="2019" name="Int. J. Syst. Evol. Microbiol.">
        <title>The Global Catalogue of Microorganisms (GCM) 10K type strain sequencing project: providing services to taxonomists for standard genome sequencing and annotation.</title>
        <authorList>
            <consortium name="The Broad Institute Genomics Platform"/>
            <consortium name="The Broad Institute Genome Sequencing Center for Infectious Disease"/>
            <person name="Wu L."/>
            <person name="Ma J."/>
        </authorList>
    </citation>
    <scope>NUCLEOTIDE SEQUENCE [LARGE SCALE GENOMIC DNA]</scope>
    <source>
        <strain evidence="2">JCM 15896</strain>
    </source>
</reference>
<dbReference type="InterPro" id="IPR029044">
    <property type="entry name" value="Nucleotide-diphossugar_trans"/>
</dbReference>
<protein>
    <recommendedName>
        <fullName evidence="3">Glycosyltransferase 2-like domain-containing protein</fullName>
    </recommendedName>
</protein>
<comment type="caution">
    <text evidence="1">The sequence shown here is derived from an EMBL/GenBank/DDBJ whole genome shotgun (WGS) entry which is preliminary data.</text>
</comment>
<dbReference type="SUPFAM" id="SSF53448">
    <property type="entry name" value="Nucleotide-diphospho-sugar transferases"/>
    <property type="match status" value="1"/>
</dbReference>
<keyword evidence="2" id="KW-1185">Reference proteome</keyword>
<evidence type="ECO:0000313" key="2">
    <source>
        <dbReference type="Proteomes" id="UP001500359"/>
    </source>
</evidence>
<dbReference type="Proteomes" id="UP001500359">
    <property type="component" value="Unassembled WGS sequence"/>
</dbReference>
<name>A0ABP3WV06_9ALTE</name>
<dbReference type="EMBL" id="BAAAFD010000005">
    <property type="protein sequence ID" value="GAA0856827.1"/>
    <property type="molecule type" value="Genomic_DNA"/>
</dbReference>
<proteinExistence type="predicted"/>